<keyword evidence="4 7" id="KW-1133">Transmembrane helix</keyword>
<evidence type="ECO:0000256" key="4">
    <source>
        <dbReference type="ARBA" id="ARBA00022989"/>
    </source>
</evidence>
<feature type="transmembrane region" description="Helical" evidence="7">
    <location>
        <begin position="349"/>
        <end position="370"/>
    </location>
</feature>
<dbReference type="EMBL" id="CP069450">
    <property type="protein sequence ID" value="QRO49062.1"/>
    <property type="molecule type" value="Genomic_DNA"/>
</dbReference>
<keyword evidence="5 7" id="KW-0472">Membrane</keyword>
<evidence type="ECO:0000256" key="3">
    <source>
        <dbReference type="ARBA" id="ARBA00022692"/>
    </source>
</evidence>
<reference evidence="11 12" key="1">
    <citation type="submission" date="2018-08" db="EMBL/GenBank/DDBJ databases">
        <title>A genome reference for cultivated species of the human gut microbiota.</title>
        <authorList>
            <person name="Zou Y."/>
            <person name="Xue W."/>
            <person name="Luo G."/>
        </authorList>
    </citation>
    <scope>NUCLEOTIDE SEQUENCE [LARGE SCALE GENOMIC DNA]</scope>
    <source>
        <strain evidence="11 12">AF14-49</strain>
    </source>
</reference>
<gene>
    <name evidence="11" type="ORF">DWW18_13080</name>
    <name evidence="10" type="ORF">I6J59_14180</name>
</gene>
<evidence type="ECO:0000256" key="5">
    <source>
        <dbReference type="ARBA" id="ARBA00023136"/>
    </source>
</evidence>
<dbReference type="EMBL" id="QRZA01000018">
    <property type="protein sequence ID" value="RGV32708.1"/>
    <property type="molecule type" value="Genomic_DNA"/>
</dbReference>
<evidence type="ECO:0000313" key="11">
    <source>
        <dbReference type="EMBL" id="RGV32708.1"/>
    </source>
</evidence>
<evidence type="ECO:0000313" key="12">
    <source>
        <dbReference type="Proteomes" id="UP000283589"/>
    </source>
</evidence>
<name>A0A412WYK4_9BACT</name>
<feature type="transmembrane region" description="Helical" evidence="7">
    <location>
        <begin position="266"/>
        <end position="292"/>
    </location>
</feature>
<dbReference type="Proteomes" id="UP000283589">
    <property type="component" value="Unassembled WGS sequence"/>
</dbReference>
<dbReference type="STRING" id="1121130.GCA_000519105_02490"/>
<feature type="domain" description="MacB-like periplasmic core" evidence="9">
    <location>
        <begin position="85"/>
        <end position="214"/>
    </location>
</feature>
<dbReference type="InterPro" id="IPR003838">
    <property type="entry name" value="ABC3_permease_C"/>
</dbReference>
<dbReference type="PANTHER" id="PTHR30572">
    <property type="entry name" value="MEMBRANE COMPONENT OF TRANSPORTER-RELATED"/>
    <property type="match status" value="1"/>
</dbReference>
<feature type="transmembrane region" description="Helical" evidence="7">
    <location>
        <begin position="20"/>
        <end position="42"/>
    </location>
</feature>
<evidence type="ECO:0000259" key="8">
    <source>
        <dbReference type="Pfam" id="PF02687"/>
    </source>
</evidence>
<dbReference type="InterPro" id="IPR025857">
    <property type="entry name" value="MacB_PCD"/>
</dbReference>
<dbReference type="PANTHER" id="PTHR30572:SF4">
    <property type="entry name" value="ABC TRANSPORTER PERMEASE YTRF"/>
    <property type="match status" value="1"/>
</dbReference>
<keyword evidence="13" id="KW-1185">Reference proteome</keyword>
<accession>A0A412WYK4</accession>
<comment type="similarity">
    <text evidence="6">Belongs to the ABC-4 integral membrane protein family.</text>
</comment>
<evidence type="ECO:0000259" key="9">
    <source>
        <dbReference type="Pfam" id="PF12704"/>
    </source>
</evidence>
<sequence length="385" mass="43911">MIRHVFKIVRNSWKIFCGIFIEQAVVFVVLMLVVVSVFGILYKIYSPGLLNTDNSVCFGYMLSEINDNTGEVDKRVDILIDNLKKLDCVVGITQSMAMIPYMRTNAWYDSVRIDGKIYRVNYKGAEEEAYKVFCPDVVEGKWLTDDRLEDGSFACVVTKQLVDELQWSQAIGHKFFMGRNDLTVVGVISGIKHQVLLASEPTVIMPCNAMGYNNMFRELCARVYPGREKEFIMAYYKEFQRLIPVQEAQPFAMDMKFAKGASYNTALVYIMLQAVPTIFLFVFAFIGTFGLFMQNSERRAREYALRLALGATPRRLLEFVMLESVVVTLLACLPGVLLSVFIYEYTLPEWIGVCVTILVMVVFSMLSTWYPAYRVTKVNPAVTLK</sequence>
<feature type="transmembrane region" description="Helical" evidence="7">
    <location>
        <begin position="316"/>
        <end position="343"/>
    </location>
</feature>
<evidence type="ECO:0000313" key="13">
    <source>
        <dbReference type="Proteomes" id="UP000654720"/>
    </source>
</evidence>
<dbReference type="GO" id="GO:0005886">
    <property type="term" value="C:plasma membrane"/>
    <property type="evidence" value="ECO:0007669"/>
    <property type="project" value="UniProtKB-SubCell"/>
</dbReference>
<organism evidence="11 12">
    <name type="scientific">Butyricimonas virosa</name>
    <dbReference type="NCBI Taxonomy" id="544645"/>
    <lineage>
        <taxon>Bacteria</taxon>
        <taxon>Pseudomonadati</taxon>
        <taxon>Bacteroidota</taxon>
        <taxon>Bacteroidia</taxon>
        <taxon>Bacteroidales</taxon>
        <taxon>Odoribacteraceae</taxon>
        <taxon>Butyricimonas</taxon>
    </lineage>
</organism>
<evidence type="ECO:0000256" key="2">
    <source>
        <dbReference type="ARBA" id="ARBA00022475"/>
    </source>
</evidence>
<evidence type="ECO:0000256" key="1">
    <source>
        <dbReference type="ARBA" id="ARBA00004651"/>
    </source>
</evidence>
<feature type="domain" description="ABC3 transporter permease C-terminal" evidence="8">
    <location>
        <begin position="278"/>
        <end position="380"/>
    </location>
</feature>
<dbReference type="Pfam" id="PF12704">
    <property type="entry name" value="MacB_PCD"/>
    <property type="match status" value="1"/>
</dbReference>
<reference evidence="10 13" key="2">
    <citation type="submission" date="2021-02" db="EMBL/GenBank/DDBJ databases">
        <title>FDA dAtabase for Regulatory Grade micrObial Sequences (FDA-ARGOS): Supporting development and validation of Infectious Disease Dx tests.</title>
        <authorList>
            <person name="Carlson P."/>
            <person name="Fischbach M."/>
            <person name="Hastie J."/>
            <person name="Bilen M."/>
            <person name="Cheng A."/>
            <person name="Tallon L."/>
            <person name="Sadzewicz L."/>
            <person name="Zhao X."/>
            <person name="Boylan J."/>
            <person name="Ott S."/>
            <person name="Bowen H."/>
            <person name="Vavikolanu K."/>
            <person name="Mehta A."/>
            <person name="Aluvathingal J."/>
            <person name="Nadendla S."/>
            <person name="Yan Y."/>
            <person name="Sichtig H."/>
        </authorList>
    </citation>
    <scope>NUCLEOTIDE SEQUENCE [LARGE SCALE GENOMIC DNA]</scope>
    <source>
        <strain evidence="10 13">FDAARGOS_1229</strain>
    </source>
</reference>
<dbReference type="Pfam" id="PF02687">
    <property type="entry name" value="FtsX"/>
    <property type="match status" value="1"/>
</dbReference>
<dbReference type="Proteomes" id="UP000654720">
    <property type="component" value="Chromosome"/>
</dbReference>
<proteinExistence type="inferred from homology"/>
<comment type="subcellular location">
    <subcellularLocation>
        <location evidence="1">Cell membrane</location>
        <topology evidence="1">Multi-pass membrane protein</topology>
    </subcellularLocation>
</comment>
<dbReference type="InterPro" id="IPR050250">
    <property type="entry name" value="Macrolide_Exporter_MacB"/>
</dbReference>
<protein>
    <submittedName>
        <fullName evidence="10">ABC transporter permease</fullName>
    </submittedName>
</protein>
<dbReference type="AlphaFoldDB" id="A0A412WYK4"/>
<dbReference type="GO" id="GO:0022857">
    <property type="term" value="F:transmembrane transporter activity"/>
    <property type="evidence" value="ECO:0007669"/>
    <property type="project" value="TreeGrafter"/>
</dbReference>
<dbReference type="GeneID" id="93098286"/>
<evidence type="ECO:0000313" key="10">
    <source>
        <dbReference type="EMBL" id="QRO49062.1"/>
    </source>
</evidence>
<evidence type="ECO:0000256" key="6">
    <source>
        <dbReference type="ARBA" id="ARBA00038076"/>
    </source>
</evidence>
<dbReference type="RefSeq" id="WP_027201207.1">
    <property type="nucleotide sequence ID" value="NZ_CAJKXH010000020.1"/>
</dbReference>
<keyword evidence="3 7" id="KW-0812">Transmembrane</keyword>
<keyword evidence="2" id="KW-1003">Cell membrane</keyword>
<evidence type="ECO:0000256" key="7">
    <source>
        <dbReference type="SAM" id="Phobius"/>
    </source>
</evidence>